<organism evidence="2 3">
    <name type="scientific">Cloeon dipterum</name>
    <dbReference type="NCBI Taxonomy" id="197152"/>
    <lineage>
        <taxon>Eukaryota</taxon>
        <taxon>Metazoa</taxon>
        <taxon>Ecdysozoa</taxon>
        <taxon>Arthropoda</taxon>
        <taxon>Hexapoda</taxon>
        <taxon>Insecta</taxon>
        <taxon>Pterygota</taxon>
        <taxon>Palaeoptera</taxon>
        <taxon>Ephemeroptera</taxon>
        <taxon>Pisciforma</taxon>
        <taxon>Baetidae</taxon>
        <taxon>Cloeon</taxon>
    </lineage>
</organism>
<evidence type="ECO:0000313" key="3">
    <source>
        <dbReference type="Proteomes" id="UP000494165"/>
    </source>
</evidence>
<name>A0A8S1DVG6_9INSE</name>
<dbReference type="OrthoDB" id="8196194at2759"/>
<evidence type="ECO:0000256" key="1">
    <source>
        <dbReference type="SAM" id="MobiDB-lite"/>
    </source>
</evidence>
<protein>
    <submittedName>
        <fullName evidence="2">Uncharacterized protein</fullName>
    </submittedName>
</protein>
<keyword evidence="3" id="KW-1185">Reference proteome</keyword>
<dbReference type="Proteomes" id="UP000494165">
    <property type="component" value="Unassembled WGS sequence"/>
</dbReference>
<sequence length="81" mass="9122">MIRNISECEVQQLSSHPQESSKKKLGMSLLRPPVDITSTPKKGEVADDSTELVEKIMDNEGNKPLNSTTPHNRHVKELNER</sequence>
<feature type="region of interest" description="Disordered" evidence="1">
    <location>
        <begin position="1"/>
        <end position="81"/>
    </location>
</feature>
<comment type="caution">
    <text evidence="2">The sequence shown here is derived from an EMBL/GenBank/DDBJ whole genome shotgun (WGS) entry which is preliminary data.</text>
</comment>
<reference evidence="2 3" key="1">
    <citation type="submission" date="2020-04" db="EMBL/GenBank/DDBJ databases">
        <authorList>
            <person name="Alioto T."/>
            <person name="Alioto T."/>
            <person name="Gomez Garrido J."/>
        </authorList>
    </citation>
    <scope>NUCLEOTIDE SEQUENCE [LARGE SCALE GENOMIC DNA]</scope>
</reference>
<accession>A0A8S1DVG6</accession>
<dbReference type="EMBL" id="CADEPI010000692">
    <property type="protein sequence ID" value="CAB3388084.1"/>
    <property type="molecule type" value="Genomic_DNA"/>
</dbReference>
<evidence type="ECO:0000313" key="2">
    <source>
        <dbReference type="EMBL" id="CAB3388084.1"/>
    </source>
</evidence>
<feature type="compositionally biased region" description="Basic and acidic residues" evidence="1">
    <location>
        <begin position="52"/>
        <end position="61"/>
    </location>
</feature>
<gene>
    <name evidence="2" type="ORF">CLODIP_2_CD08699</name>
</gene>
<proteinExistence type="predicted"/>
<feature type="compositionally biased region" description="Polar residues" evidence="1">
    <location>
        <begin position="9"/>
        <end position="18"/>
    </location>
</feature>
<dbReference type="AlphaFoldDB" id="A0A8S1DVG6"/>